<dbReference type="InterPro" id="IPR036890">
    <property type="entry name" value="HATPase_C_sf"/>
</dbReference>
<evidence type="ECO:0000259" key="9">
    <source>
        <dbReference type="PROSITE" id="PS50112"/>
    </source>
</evidence>
<dbReference type="InterPro" id="IPR000700">
    <property type="entry name" value="PAS-assoc_C"/>
</dbReference>
<dbReference type="Gene3D" id="3.30.450.20">
    <property type="entry name" value="PAS domain"/>
    <property type="match status" value="3"/>
</dbReference>
<sequence>MNRRDTGAFGWYSMLTLVAALALACAVLAAVVTFVWLERREALESARERSELLARVLEDHVTRTVDAAGTAMGTLAEAVALQPELNAARLQPQLAHALVGMPFLRGVALLNLRGEVLASSAPSEVGLVVDMGGLGPIPAAGTERLQALLPGRGLRDLSRPRPAAMARNVHVLPLLRHLSMPDGRPLLLLGLINPDALANYQQTVLSGLEGAALLTGYDAQLLTATEALNLPAGDRLREHPVFLDWLPDREHGVYEGRGAMPGAQVVAFRVSRTRPLVVIVEQDRAVVLARLNGVLGGVVIAGVAALLVIAAATAVIRRSLRARERSSAQLDAAHEQVALRERELSVLMKSVQELIFRADTAGAISFVNARWSAISADGADHALGRKLQDLVDPADRAAVAGLFNIGDGRGVRQAEASVPGRDGEPRRFDFAVVPLRSQGQIVGFAGSAVDVTERFVARQRLQHQLAFTGLLLEMSPLPVSMFDAQLKYVTVNQAWEEFTGRDRAEVIGRQVGYFTPRDEAAQHEPQDARLLRDGGRVRYETQVRHRDGSRRDMLITKVAVPDEQGGIAGILCTLMDVSEFRDAERATREARDVAEEASRAKSEFIANISHELRTPLQTILGFSELGLVRGRDQPKLAGMFGDIHASGQRMLALVNDLLDVAKIESPVGTFDLERCDLRGLLQETLRELDPLLARKRLRPRLTLPGWPLSARVDPLRFQQVLRNVLANAIKFSPEDGPLELTGELTADGEIHLSIADRGPGIPEAEVGKIFEAFVQSSQTKDGSGGTGLGLAICRKIVEIHGGRIHAENRPGGGAVFHVFVPAKVSGDTQIDESM</sequence>
<feature type="transmembrane region" description="Helical" evidence="7">
    <location>
        <begin position="294"/>
        <end position="316"/>
    </location>
</feature>
<dbReference type="Pfam" id="PF08448">
    <property type="entry name" value="PAS_4"/>
    <property type="match status" value="2"/>
</dbReference>
<dbReference type="Gene3D" id="3.30.565.10">
    <property type="entry name" value="Histidine kinase-like ATPase, C-terminal domain"/>
    <property type="match status" value="1"/>
</dbReference>
<dbReference type="SMART" id="SM00086">
    <property type="entry name" value="PAC"/>
    <property type="match status" value="2"/>
</dbReference>
<dbReference type="Gene3D" id="1.10.287.130">
    <property type="match status" value="1"/>
</dbReference>
<dbReference type="SMART" id="SM00387">
    <property type="entry name" value="HATPase_c"/>
    <property type="match status" value="1"/>
</dbReference>
<gene>
    <name evidence="11" type="ORF">DES47_10796</name>
</gene>
<dbReference type="EMBL" id="SNXS01000007">
    <property type="protein sequence ID" value="TDP62518.1"/>
    <property type="molecule type" value="Genomic_DNA"/>
</dbReference>
<dbReference type="InterPro" id="IPR013656">
    <property type="entry name" value="PAS_4"/>
</dbReference>
<dbReference type="CDD" id="cd00130">
    <property type="entry name" value="PAS"/>
    <property type="match status" value="2"/>
</dbReference>
<evidence type="ECO:0000256" key="1">
    <source>
        <dbReference type="ARBA" id="ARBA00000085"/>
    </source>
</evidence>
<dbReference type="CDD" id="cd00075">
    <property type="entry name" value="HATPase"/>
    <property type="match status" value="1"/>
</dbReference>
<keyword evidence="3" id="KW-0597">Phosphoprotein</keyword>
<evidence type="ECO:0000256" key="5">
    <source>
        <dbReference type="ARBA" id="ARBA00022777"/>
    </source>
</evidence>
<evidence type="ECO:0000259" key="10">
    <source>
        <dbReference type="PROSITE" id="PS50113"/>
    </source>
</evidence>
<dbReference type="Pfam" id="PF02518">
    <property type="entry name" value="HATPase_c"/>
    <property type="match status" value="1"/>
</dbReference>
<evidence type="ECO:0000256" key="6">
    <source>
        <dbReference type="ARBA" id="ARBA00023012"/>
    </source>
</evidence>
<feature type="domain" description="PAS" evidence="9">
    <location>
        <begin position="340"/>
        <end position="399"/>
    </location>
</feature>
<keyword evidence="7" id="KW-0472">Membrane</keyword>
<evidence type="ECO:0000256" key="2">
    <source>
        <dbReference type="ARBA" id="ARBA00012438"/>
    </source>
</evidence>
<keyword evidence="6" id="KW-0902">Two-component regulatory system</keyword>
<dbReference type="InterPro" id="IPR003594">
    <property type="entry name" value="HATPase_dom"/>
</dbReference>
<comment type="caution">
    <text evidence="11">The sequence shown here is derived from an EMBL/GenBank/DDBJ whole genome shotgun (WGS) entry which is preliminary data.</text>
</comment>
<keyword evidence="4" id="KW-0808">Transferase</keyword>
<dbReference type="RefSeq" id="WP_243748426.1">
    <property type="nucleotide sequence ID" value="NZ_SNXS01000007.1"/>
</dbReference>
<feature type="domain" description="PAC" evidence="10">
    <location>
        <begin position="412"/>
        <end position="463"/>
    </location>
</feature>
<dbReference type="PROSITE" id="PS50109">
    <property type="entry name" value="HIS_KIN"/>
    <property type="match status" value="1"/>
</dbReference>
<keyword evidence="12" id="KW-1185">Reference proteome</keyword>
<keyword evidence="7" id="KW-1133">Transmembrane helix</keyword>
<evidence type="ECO:0000313" key="12">
    <source>
        <dbReference type="Proteomes" id="UP000295361"/>
    </source>
</evidence>
<keyword evidence="7" id="KW-0812">Transmembrane</keyword>
<dbReference type="InterPro" id="IPR005467">
    <property type="entry name" value="His_kinase_dom"/>
</dbReference>
<evidence type="ECO:0000259" key="8">
    <source>
        <dbReference type="PROSITE" id="PS50109"/>
    </source>
</evidence>
<feature type="domain" description="Histidine kinase" evidence="8">
    <location>
        <begin position="607"/>
        <end position="824"/>
    </location>
</feature>
<dbReference type="CDD" id="cd00082">
    <property type="entry name" value="HisKA"/>
    <property type="match status" value="1"/>
</dbReference>
<dbReference type="PROSITE" id="PS50113">
    <property type="entry name" value="PAC"/>
    <property type="match status" value="2"/>
</dbReference>
<dbReference type="InParanoid" id="A0A4R6QJQ3"/>
<protein>
    <recommendedName>
        <fullName evidence="2">histidine kinase</fullName>
        <ecNumber evidence="2">2.7.13.3</ecNumber>
    </recommendedName>
</protein>
<dbReference type="SUPFAM" id="SSF55785">
    <property type="entry name" value="PYP-like sensor domain (PAS domain)"/>
    <property type="match status" value="2"/>
</dbReference>
<dbReference type="GO" id="GO:0000155">
    <property type="term" value="F:phosphorelay sensor kinase activity"/>
    <property type="evidence" value="ECO:0007669"/>
    <property type="project" value="InterPro"/>
</dbReference>
<evidence type="ECO:0000256" key="3">
    <source>
        <dbReference type="ARBA" id="ARBA00022553"/>
    </source>
</evidence>
<dbReference type="FunFam" id="1.10.287.130:FF:000001">
    <property type="entry name" value="Two-component sensor histidine kinase"/>
    <property type="match status" value="1"/>
</dbReference>
<evidence type="ECO:0000256" key="4">
    <source>
        <dbReference type="ARBA" id="ARBA00022679"/>
    </source>
</evidence>
<comment type="catalytic activity">
    <reaction evidence="1">
        <text>ATP + protein L-histidine = ADP + protein N-phospho-L-histidine.</text>
        <dbReference type="EC" id="2.7.13.3"/>
    </reaction>
</comment>
<keyword evidence="5 11" id="KW-0418">Kinase</keyword>
<dbReference type="PROSITE" id="PS51257">
    <property type="entry name" value="PROKAR_LIPOPROTEIN"/>
    <property type="match status" value="1"/>
</dbReference>
<dbReference type="Proteomes" id="UP000295361">
    <property type="component" value="Unassembled WGS sequence"/>
</dbReference>
<accession>A0A4R6QJQ3</accession>
<name>A0A4R6QJQ3_9BURK</name>
<proteinExistence type="predicted"/>
<dbReference type="PANTHER" id="PTHR43711">
    <property type="entry name" value="TWO-COMPONENT HISTIDINE KINASE"/>
    <property type="match status" value="1"/>
</dbReference>
<feature type="domain" description="PAS" evidence="9">
    <location>
        <begin position="471"/>
        <end position="534"/>
    </location>
</feature>
<dbReference type="Pfam" id="PF00512">
    <property type="entry name" value="HisKA"/>
    <property type="match status" value="1"/>
</dbReference>
<dbReference type="EC" id="2.7.13.3" evidence="2"/>
<evidence type="ECO:0000313" key="11">
    <source>
        <dbReference type="EMBL" id="TDP62518.1"/>
    </source>
</evidence>
<dbReference type="SUPFAM" id="SSF55874">
    <property type="entry name" value="ATPase domain of HSP90 chaperone/DNA topoisomerase II/histidine kinase"/>
    <property type="match status" value="1"/>
</dbReference>
<feature type="domain" description="PAC" evidence="10">
    <location>
        <begin position="537"/>
        <end position="589"/>
    </location>
</feature>
<dbReference type="PANTHER" id="PTHR43711:SF1">
    <property type="entry name" value="HISTIDINE KINASE 1"/>
    <property type="match status" value="1"/>
</dbReference>
<dbReference type="InterPro" id="IPR004358">
    <property type="entry name" value="Sig_transdc_His_kin-like_C"/>
</dbReference>
<dbReference type="SMART" id="SM00091">
    <property type="entry name" value="PAS"/>
    <property type="match status" value="2"/>
</dbReference>
<dbReference type="AlphaFoldDB" id="A0A4R6QJQ3"/>
<reference evidence="11 12" key="1">
    <citation type="submission" date="2019-03" db="EMBL/GenBank/DDBJ databases">
        <title>Genomic Encyclopedia of Type Strains, Phase IV (KMG-IV): sequencing the most valuable type-strain genomes for metagenomic binning, comparative biology and taxonomic classification.</title>
        <authorList>
            <person name="Goeker M."/>
        </authorList>
    </citation>
    <scope>NUCLEOTIDE SEQUENCE [LARGE SCALE GENOMIC DNA]</scope>
    <source>
        <strain evidence="11 12">DSM 16998</strain>
    </source>
</reference>
<dbReference type="SUPFAM" id="SSF47384">
    <property type="entry name" value="Homodimeric domain of signal transducing histidine kinase"/>
    <property type="match status" value="1"/>
</dbReference>
<dbReference type="PROSITE" id="PS50112">
    <property type="entry name" value="PAS"/>
    <property type="match status" value="2"/>
</dbReference>
<dbReference type="PRINTS" id="PR00344">
    <property type="entry name" value="BCTRLSENSOR"/>
</dbReference>
<dbReference type="SMART" id="SM00388">
    <property type="entry name" value="HisKA"/>
    <property type="match status" value="1"/>
</dbReference>
<dbReference type="InterPro" id="IPR000014">
    <property type="entry name" value="PAS"/>
</dbReference>
<dbReference type="InterPro" id="IPR003661">
    <property type="entry name" value="HisK_dim/P_dom"/>
</dbReference>
<evidence type="ECO:0000256" key="7">
    <source>
        <dbReference type="SAM" id="Phobius"/>
    </source>
</evidence>
<dbReference type="InterPro" id="IPR036097">
    <property type="entry name" value="HisK_dim/P_sf"/>
</dbReference>
<dbReference type="NCBIfam" id="TIGR00229">
    <property type="entry name" value="sensory_box"/>
    <property type="match status" value="2"/>
</dbReference>
<dbReference type="InterPro" id="IPR001610">
    <property type="entry name" value="PAC"/>
</dbReference>
<organism evidence="11 12">
    <name type="scientific">Roseateles toxinivorans</name>
    <dbReference type="NCBI Taxonomy" id="270368"/>
    <lineage>
        <taxon>Bacteria</taxon>
        <taxon>Pseudomonadati</taxon>
        <taxon>Pseudomonadota</taxon>
        <taxon>Betaproteobacteria</taxon>
        <taxon>Burkholderiales</taxon>
        <taxon>Sphaerotilaceae</taxon>
        <taxon>Roseateles</taxon>
    </lineage>
</organism>
<dbReference type="InterPro" id="IPR035965">
    <property type="entry name" value="PAS-like_dom_sf"/>
</dbReference>
<dbReference type="InterPro" id="IPR050736">
    <property type="entry name" value="Sensor_HK_Regulatory"/>
</dbReference>